<dbReference type="InterPro" id="IPR006553">
    <property type="entry name" value="Leu-rich_rpt_Cys-con_subtyp"/>
</dbReference>
<keyword evidence="2" id="KW-1185">Reference proteome</keyword>
<evidence type="ECO:0000313" key="1">
    <source>
        <dbReference type="EMBL" id="KAG5590920.1"/>
    </source>
</evidence>
<sequence length="64" mass="6805">MTSLAIEAIASSESFKLLNLSWLVNVSDATVVTLAEGCKNMDDLNLTGCEFVTGEGVCTLRKHG</sequence>
<accession>A0A9J5XUR4</accession>
<comment type="caution">
    <text evidence="1">The sequence shown here is derived from an EMBL/GenBank/DDBJ whole genome shotgun (WGS) entry which is preliminary data.</text>
</comment>
<name>A0A9J5XUR4_SOLCO</name>
<dbReference type="Gene3D" id="3.80.10.10">
    <property type="entry name" value="Ribonuclease Inhibitor"/>
    <property type="match status" value="1"/>
</dbReference>
<dbReference type="EMBL" id="JACXVP010000008">
    <property type="protein sequence ID" value="KAG5590920.1"/>
    <property type="molecule type" value="Genomic_DNA"/>
</dbReference>
<protein>
    <submittedName>
        <fullName evidence="1">Uncharacterized protein</fullName>
    </submittedName>
</protein>
<evidence type="ECO:0000313" key="2">
    <source>
        <dbReference type="Proteomes" id="UP000824120"/>
    </source>
</evidence>
<dbReference type="SUPFAM" id="SSF52047">
    <property type="entry name" value="RNI-like"/>
    <property type="match status" value="1"/>
</dbReference>
<dbReference type="OrthoDB" id="1870722at2759"/>
<gene>
    <name evidence="1" type="ORF">H5410_041434</name>
</gene>
<dbReference type="AlphaFoldDB" id="A0A9J5XUR4"/>
<dbReference type="SMART" id="SM00367">
    <property type="entry name" value="LRR_CC"/>
    <property type="match status" value="2"/>
</dbReference>
<proteinExistence type="predicted"/>
<dbReference type="Proteomes" id="UP000824120">
    <property type="component" value="Chromosome 8"/>
</dbReference>
<dbReference type="InterPro" id="IPR032675">
    <property type="entry name" value="LRR_dom_sf"/>
</dbReference>
<organism evidence="1 2">
    <name type="scientific">Solanum commersonii</name>
    <name type="common">Commerson's wild potato</name>
    <name type="synonym">Commerson's nightshade</name>
    <dbReference type="NCBI Taxonomy" id="4109"/>
    <lineage>
        <taxon>Eukaryota</taxon>
        <taxon>Viridiplantae</taxon>
        <taxon>Streptophyta</taxon>
        <taxon>Embryophyta</taxon>
        <taxon>Tracheophyta</taxon>
        <taxon>Spermatophyta</taxon>
        <taxon>Magnoliopsida</taxon>
        <taxon>eudicotyledons</taxon>
        <taxon>Gunneridae</taxon>
        <taxon>Pentapetalae</taxon>
        <taxon>asterids</taxon>
        <taxon>lamiids</taxon>
        <taxon>Solanales</taxon>
        <taxon>Solanaceae</taxon>
        <taxon>Solanoideae</taxon>
        <taxon>Solaneae</taxon>
        <taxon>Solanum</taxon>
    </lineage>
</organism>
<reference evidence="1 2" key="1">
    <citation type="submission" date="2020-09" db="EMBL/GenBank/DDBJ databases">
        <title>De no assembly of potato wild relative species, Solanum commersonii.</title>
        <authorList>
            <person name="Cho K."/>
        </authorList>
    </citation>
    <scope>NUCLEOTIDE SEQUENCE [LARGE SCALE GENOMIC DNA]</scope>
    <source>
        <strain evidence="1">LZ3.2</strain>
        <tissue evidence="1">Leaf</tissue>
    </source>
</reference>